<sequence>SSIIGGTFTMFRASWKLSAVVWPLLVTGALHGARAGAKRSVKSAQSLAAAREEAFLFAEERLQHVDIIRWFCRAEAEAEVFRGKCQASVAIASRSARVRGASHLVLDWAAKSVLLGLASLGSQLVARGELTAAELTSYFFHASFLGLGLYGLVGLMPEVAVARTSAARLAAIVAKKPLKEASANTAFTGKSMSLSFEDVHFRFSEADVLCGFSLQLAAGHVPLLAFQGVASEFLSAVQSRCGAKERRAPNPDVDAEGAPHNDLCLAGMNWVAPQIPALLGANMADAIAHQFGARHRPSAEQIEDGALQVVVAAQWRERSGLRGPKVMTRRWEEVETCCRAPGALIRESPILLLDEPTSGLDATTASALAQAVLSPRPNRPTTLVATHSLALIRSCDTVAVVANGRVVQRGQFSQLIADPAGHLAQIMRQGDHQLHQPQAAFINAVRLAWQVWGA</sequence>
<evidence type="ECO:0000259" key="5">
    <source>
        <dbReference type="PROSITE" id="PS50893"/>
    </source>
</evidence>
<keyword evidence="8" id="KW-1185">Reference proteome</keyword>
<dbReference type="PROSITE" id="PS50893">
    <property type="entry name" value="ABC_TRANSPORTER_2"/>
    <property type="match status" value="1"/>
</dbReference>
<dbReference type="Proteomes" id="UP000649617">
    <property type="component" value="Unassembled WGS sequence"/>
</dbReference>
<comment type="caution">
    <text evidence="7">The sequence shown here is derived from an EMBL/GenBank/DDBJ whole genome shotgun (WGS) entry which is preliminary data.</text>
</comment>
<dbReference type="InterPro" id="IPR011527">
    <property type="entry name" value="ABC1_TM_dom"/>
</dbReference>
<dbReference type="PANTHER" id="PTHR43394:SF1">
    <property type="entry name" value="ATP-BINDING CASSETTE SUB-FAMILY B MEMBER 10, MITOCHONDRIAL"/>
    <property type="match status" value="1"/>
</dbReference>
<name>A0A812LAH8_SYMPI</name>
<dbReference type="OrthoDB" id="6500128at2759"/>
<evidence type="ECO:0000313" key="8">
    <source>
        <dbReference type="Proteomes" id="UP000649617"/>
    </source>
</evidence>
<dbReference type="SUPFAM" id="SSF52540">
    <property type="entry name" value="P-loop containing nucleoside triphosphate hydrolases"/>
    <property type="match status" value="1"/>
</dbReference>
<evidence type="ECO:0000256" key="2">
    <source>
        <dbReference type="ARBA" id="ARBA00022692"/>
    </source>
</evidence>
<dbReference type="Gene3D" id="1.20.1560.10">
    <property type="entry name" value="ABC transporter type 1, transmembrane domain"/>
    <property type="match status" value="1"/>
</dbReference>
<dbReference type="InterPro" id="IPR036640">
    <property type="entry name" value="ABC1_TM_sf"/>
</dbReference>
<dbReference type="Gene3D" id="3.40.50.300">
    <property type="entry name" value="P-loop containing nucleotide triphosphate hydrolases"/>
    <property type="match status" value="1"/>
</dbReference>
<dbReference type="GO" id="GO:0005743">
    <property type="term" value="C:mitochondrial inner membrane"/>
    <property type="evidence" value="ECO:0007669"/>
    <property type="project" value="TreeGrafter"/>
</dbReference>
<dbReference type="AlphaFoldDB" id="A0A812LAH8"/>
<dbReference type="InterPro" id="IPR003439">
    <property type="entry name" value="ABC_transporter-like_ATP-bd"/>
</dbReference>
<dbReference type="Pfam" id="PF00664">
    <property type="entry name" value="ABC_membrane"/>
    <property type="match status" value="1"/>
</dbReference>
<evidence type="ECO:0000256" key="1">
    <source>
        <dbReference type="ARBA" id="ARBA00004141"/>
    </source>
</evidence>
<evidence type="ECO:0000259" key="6">
    <source>
        <dbReference type="PROSITE" id="PS50929"/>
    </source>
</evidence>
<feature type="domain" description="ABC transmembrane type-1" evidence="6">
    <location>
        <begin position="1"/>
        <end position="160"/>
    </location>
</feature>
<dbReference type="GO" id="GO:0090374">
    <property type="term" value="P:oligopeptide export from mitochondrion"/>
    <property type="evidence" value="ECO:0007669"/>
    <property type="project" value="TreeGrafter"/>
</dbReference>
<keyword evidence="4" id="KW-0472">Membrane</keyword>
<reference evidence="7" key="1">
    <citation type="submission" date="2021-02" db="EMBL/GenBank/DDBJ databases">
        <authorList>
            <person name="Dougan E. K."/>
            <person name="Rhodes N."/>
            <person name="Thang M."/>
            <person name="Chan C."/>
        </authorList>
    </citation>
    <scope>NUCLEOTIDE SEQUENCE</scope>
</reference>
<protein>
    <submittedName>
        <fullName evidence="7">Abcb10 protein</fullName>
    </submittedName>
</protein>
<dbReference type="SUPFAM" id="SSF90123">
    <property type="entry name" value="ABC transporter transmembrane region"/>
    <property type="match status" value="1"/>
</dbReference>
<feature type="domain" description="ABC transporter" evidence="5">
    <location>
        <begin position="194"/>
        <end position="428"/>
    </location>
</feature>
<comment type="subcellular location">
    <subcellularLocation>
        <location evidence="1">Membrane</location>
        <topology evidence="1">Multi-pass membrane protein</topology>
    </subcellularLocation>
</comment>
<evidence type="ECO:0000313" key="7">
    <source>
        <dbReference type="EMBL" id="CAE7238665.1"/>
    </source>
</evidence>
<organism evidence="7 8">
    <name type="scientific">Symbiodinium pilosum</name>
    <name type="common">Dinoflagellate</name>
    <dbReference type="NCBI Taxonomy" id="2952"/>
    <lineage>
        <taxon>Eukaryota</taxon>
        <taxon>Sar</taxon>
        <taxon>Alveolata</taxon>
        <taxon>Dinophyceae</taxon>
        <taxon>Suessiales</taxon>
        <taxon>Symbiodiniaceae</taxon>
        <taxon>Symbiodinium</taxon>
    </lineage>
</organism>
<accession>A0A812LAH8</accession>
<keyword evidence="3" id="KW-1133">Transmembrane helix</keyword>
<dbReference type="InterPro" id="IPR027417">
    <property type="entry name" value="P-loop_NTPase"/>
</dbReference>
<dbReference type="GO" id="GO:0016887">
    <property type="term" value="F:ATP hydrolysis activity"/>
    <property type="evidence" value="ECO:0007669"/>
    <property type="project" value="InterPro"/>
</dbReference>
<dbReference type="EMBL" id="CAJNIZ010005082">
    <property type="protein sequence ID" value="CAE7238665.1"/>
    <property type="molecule type" value="Genomic_DNA"/>
</dbReference>
<feature type="non-terminal residue" evidence="7">
    <location>
        <position position="454"/>
    </location>
</feature>
<dbReference type="InterPro" id="IPR039421">
    <property type="entry name" value="Type_1_exporter"/>
</dbReference>
<dbReference type="GO" id="GO:0015421">
    <property type="term" value="F:ABC-type oligopeptide transporter activity"/>
    <property type="evidence" value="ECO:0007669"/>
    <property type="project" value="TreeGrafter"/>
</dbReference>
<dbReference type="PANTHER" id="PTHR43394">
    <property type="entry name" value="ATP-DEPENDENT PERMEASE MDL1, MITOCHONDRIAL"/>
    <property type="match status" value="1"/>
</dbReference>
<evidence type="ECO:0000256" key="3">
    <source>
        <dbReference type="ARBA" id="ARBA00022989"/>
    </source>
</evidence>
<evidence type="ECO:0000256" key="4">
    <source>
        <dbReference type="ARBA" id="ARBA00023136"/>
    </source>
</evidence>
<dbReference type="GO" id="GO:0005524">
    <property type="term" value="F:ATP binding"/>
    <property type="evidence" value="ECO:0007669"/>
    <property type="project" value="InterPro"/>
</dbReference>
<proteinExistence type="predicted"/>
<keyword evidence="2" id="KW-0812">Transmembrane</keyword>
<dbReference type="PROSITE" id="PS50929">
    <property type="entry name" value="ABC_TM1F"/>
    <property type="match status" value="1"/>
</dbReference>
<gene>
    <name evidence="7" type="primary">Abcb10</name>
    <name evidence="7" type="ORF">SPIL2461_LOCUS3989</name>
</gene>